<accession>D1CF93</accession>
<name>D1CF93_THET1</name>
<dbReference type="Proteomes" id="UP000000323">
    <property type="component" value="Chromosome 1"/>
</dbReference>
<evidence type="ECO:0008006" key="3">
    <source>
        <dbReference type="Google" id="ProtNLM"/>
    </source>
</evidence>
<dbReference type="KEGG" id="ttr:Tter_0682"/>
<dbReference type="RefSeq" id="WP_012874634.1">
    <property type="nucleotide sequence ID" value="NC_013525.1"/>
</dbReference>
<dbReference type="GO" id="GO:0006808">
    <property type="term" value="P:regulation of nitrogen utilization"/>
    <property type="evidence" value="ECO:0007669"/>
    <property type="project" value="InterPro"/>
</dbReference>
<dbReference type="OrthoDB" id="9794275at2"/>
<evidence type="ECO:0000313" key="2">
    <source>
        <dbReference type="Proteomes" id="UP000000323"/>
    </source>
</evidence>
<dbReference type="eggNOG" id="COG3870">
    <property type="taxonomic scope" value="Bacteria"/>
</dbReference>
<organism evidence="1 2">
    <name type="scientific">Thermobaculum terrenum (strain ATCC BAA-798 / CCMEE 7001 / YNP1)</name>
    <dbReference type="NCBI Taxonomy" id="525904"/>
    <lineage>
        <taxon>Bacteria</taxon>
        <taxon>Bacillati</taxon>
        <taxon>Chloroflexota</taxon>
        <taxon>Chloroflexia</taxon>
        <taxon>Candidatus Thermobaculales</taxon>
        <taxon>Candidatus Thermobaculaceae</taxon>
        <taxon>Thermobaculum</taxon>
    </lineage>
</organism>
<dbReference type="STRING" id="525904.Tter_0682"/>
<reference evidence="2" key="1">
    <citation type="journal article" date="2010" name="Stand. Genomic Sci.">
        <title>Complete genome sequence of 'Thermobaculum terrenum' type strain (YNP1).</title>
        <authorList>
            <person name="Kiss H."/>
            <person name="Cleland D."/>
            <person name="Lapidus A."/>
            <person name="Lucas S."/>
            <person name="Glavina Del Rio T."/>
            <person name="Nolan M."/>
            <person name="Tice H."/>
            <person name="Han C."/>
            <person name="Goodwin L."/>
            <person name="Pitluck S."/>
            <person name="Liolios K."/>
            <person name="Ivanova N."/>
            <person name="Mavromatis K."/>
            <person name="Ovchinnikova G."/>
            <person name="Pati A."/>
            <person name="Chen A."/>
            <person name="Palaniappan K."/>
            <person name="Land M."/>
            <person name="Hauser L."/>
            <person name="Chang Y."/>
            <person name="Jeffries C."/>
            <person name="Lu M."/>
            <person name="Brettin T."/>
            <person name="Detter J."/>
            <person name="Goker M."/>
            <person name="Tindall B."/>
            <person name="Beck B."/>
            <person name="McDermott T."/>
            <person name="Woyke T."/>
            <person name="Bristow J."/>
            <person name="Eisen J."/>
            <person name="Markowitz V."/>
            <person name="Hugenholtz P."/>
            <person name="Kyrpides N."/>
            <person name="Klenk H."/>
            <person name="Cheng J."/>
        </authorList>
    </citation>
    <scope>NUCLEOTIDE SEQUENCE [LARGE SCALE GENOMIC DNA]</scope>
    <source>
        <strain evidence="2">ATCC BAA-798 / YNP1</strain>
    </source>
</reference>
<dbReference type="InterPro" id="IPR011322">
    <property type="entry name" value="N-reg_PII-like_a/b"/>
</dbReference>
<proteinExistence type="predicted"/>
<dbReference type="PANTHER" id="PTHR38456">
    <property type="entry name" value="CYCLIC DI-AMP RECEPTOR A"/>
    <property type="match status" value="1"/>
</dbReference>
<dbReference type="Pfam" id="PF06153">
    <property type="entry name" value="CdAMP_rec"/>
    <property type="match status" value="1"/>
</dbReference>
<evidence type="ECO:0000313" key="1">
    <source>
        <dbReference type="EMBL" id="ACZ41599.1"/>
    </source>
</evidence>
<dbReference type="AlphaFoldDB" id="D1CF93"/>
<dbReference type="PANTHER" id="PTHR38456:SF1">
    <property type="entry name" value="CYCLIC DI-AMP RECEPTOR A"/>
    <property type="match status" value="1"/>
</dbReference>
<protein>
    <recommendedName>
        <fullName evidence="3">Nitrogen regulatory protein P-II</fullName>
    </recommendedName>
</protein>
<dbReference type="Gene3D" id="3.30.70.120">
    <property type="match status" value="1"/>
</dbReference>
<dbReference type="GO" id="GO:0030234">
    <property type="term" value="F:enzyme regulator activity"/>
    <property type="evidence" value="ECO:0007669"/>
    <property type="project" value="InterPro"/>
</dbReference>
<gene>
    <name evidence="1" type="ordered locus">Tter_0682</name>
</gene>
<dbReference type="HOGENOM" id="CLU_143974_1_0_0"/>
<keyword evidence="2" id="KW-1185">Reference proteome</keyword>
<dbReference type="SUPFAM" id="SSF54913">
    <property type="entry name" value="GlnB-like"/>
    <property type="match status" value="1"/>
</dbReference>
<dbReference type="InterPro" id="IPR015867">
    <property type="entry name" value="N-reg_PII/ATP_PRibTrfase_C"/>
</dbReference>
<dbReference type="EMBL" id="CP001825">
    <property type="protein sequence ID" value="ACZ41599.1"/>
    <property type="molecule type" value="Genomic_DNA"/>
</dbReference>
<sequence length="109" mass="11828">MKLVIAIISSRDTNALLDALNREEIGATLINSTGGFLREGNATVFIGVEDERVNRVITILSQTCKTRTRLVSPSIPAIESGEYLPTGPIEVEVGGATIFVLPVERYVRI</sequence>
<dbReference type="InterPro" id="IPR002187">
    <property type="entry name" value="N-reg_PII"/>
</dbReference>
<dbReference type="PROSITE" id="PS51343">
    <property type="entry name" value="PII_GLNB_DOM"/>
    <property type="match status" value="1"/>
</dbReference>
<dbReference type="InterPro" id="IPR010375">
    <property type="entry name" value="CdAMP_rec"/>
</dbReference>